<protein>
    <submittedName>
        <fullName evidence="1">MBL fold metallo-hydrolase</fullName>
    </submittedName>
</protein>
<keyword evidence="2" id="KW-1185">Reference proteome</keyword>
<comment type="caution">
    <text evidence="1">The sequence shown here is derived from an EMBL/GenBank/DDBJ whole genome shotgun (WGS) entry which is preliminary data.</text>
</comment>
<reference evidence="2" key="1">
    <citation type="journal article" date="2019" name="Int. J. Syst. Evol. Microbiol.">
        <title>The Global Catalogue of Microorganisms (GCM) 10K type strain sequencing project: providing services to taxonomists for standard genome sequencing and annotation.</title>
        <authorList>
            <consortium name="The Broad Institute Genomics Platform"/>
            <consortium name="The Broad Institute Genome Sequencing Center for Infectious Disease"/>
            <person name="Wu L."/>
            <person name="Ma J."/>
        </authorList>
    </citation>
    <scope>NUCLEOTIDE SEQUENCE [LARGE SCALE GENOMIC DNA]</scope>
    <source>
        <strain evidence="2">JCM 17190</strain>
    </source>
</reference>
<evidence type="ECO:0000313" key="2">
    <source>
        <dbReference type="Proteomes" id="UP001399917"/>
    </source>
</evidence>
<name>A0ABP7K8F0_9RHOB</name>
<accession>A0ABP7K8F0</accession>
<dbReference type="Proteomes" id="UP001399917">
    <property type="component" value="Unassembled WGS sequence"/>
</dbReference>
<sequence>MRQATTLIVSTFLCFSSIGVTSGTAQESERDRIPSHCRSLANDIDGGTYIWRAALTDPLPDHTVRIKYIDHAMFVVQAGEIEAVTDFNGYFGVTDWVPDVVTMNQAHSSHYTSRVDDRVTHVLEGWGRFAEGAEHNLDLGPMLIRNVPTDIRMGDGREPNGNSVFIFEAGGLCIGHLGHLHHEPSEEQYAAIGRLDVVMAPVDGGLTVPRETMVKIVSRLRSSIVIPMHWFSRGGLNAFLQEMSTSFTVIETGTTELLVSLDRLPSEPTIMVLEPQFIED</sequence>
<dbReference type="InterPro" id="IPR036866">
    <property type="entry name" value="RibonucZ/Hydroxyglut_hydro"/>
</dbReference>
<evidence type="ECO:0000313" key="1">
    <source>
        <dbReference type="EMBL" id="GAA3869093.1"/>
    </source>
</evidence>
<dbReference type="PANTHER" id="PTHR39189">
    <property type="entry name" value="UPF0173 METAL-DEPENDENT HYDROLASE YTKL"/>
    <property type="match status" value="1"/>
</dbReference>
<dbReference type="RefSeq" id="WP_344846707.1">
    <property type="nucleotide sequence ID" value="NZ_BAABDF010000007.1"/>
</dbReference>
<dbReference type="Pfam" id="PF13483">
    <property type="entry name" value="Lactamase_B_3"/>
    <property type="match status" value="1"/>
</dbReference>
<dbReference type="Gene3D" id="3.60.15.10">
    <property type="entry name" value="Ribonuclease Z/Hydroxyacylglutathione hydrolase-like"/>
    <property type="match status" value="1"/>
</dbReference>
<organism evidence="1 2">
    <name type="scientific">Celeribacter arenosi</name>
    <dbReference type="NCBI Taxonomy" id="792649"/>
    <lineage>
        <taxon>Bacteria</taxon>
        <taxon>Pseudomonadati</taxon>
        <taxon>Pseudomonadota</taxon>
        <taxon>Alphaproteobacteria</taxon>
        <taxon>Rhodobacterales</taxon>
        <taxon>Roseobacteraceae</taxon>
        <taxon>Celeribacter</taxon>
    </lineage>
</organism>
<dbReference type="SUPFAM" id="SSF56281">
    <property type="entry name" value="Metallo-hydrolase/oxidoreductase"/>
    <property type="match status" value="1"/>
</dbReference>
<dbReference type="EMBL" id="BAABDF010000007">
    <property type="protein sequence ID" value="GAA3869093.1"/>
    <property type="molecule type" value="Genomic_DNA"/>
</dbReference>
<gene>
    <name evidence="1" type="ORF">GCM10022404_18990</name>
</gene>
<dbReference type="PANTHER" id="PTHR39189:SF1">
    <property type="entry name" value="UPF0173 METAL-DEPENDENT HYDROLASE YTKL"/>
    <property type="match status" value="1"/>
</dbReference>
<proteinExistence type="predicted"/>